<accession>A0ABX2B705</accession>
<gene>
    <name evidence="2" type="ORF">DDR56_03575</name>
</gene>
<protein>
    <submittedName>
        <fullName evidence="2">Baseplate assembly protein</fullName>
    </submittedName>
</protein>
<name>A0ABX2B705_9GAMM</name>
<proteinExistence type="predicted"/>
<dbReference type="SUPFAM" id="SSF160719">
    <property type="entry name" value="gpW/gp25-like"/>
    <property type="match status" value="1"/>
</dbReference>
<dbReference type="EMBL" id="QDKN01000001">
    <property type="protein sequence ID" value="NPT29664.1"/>
    <property type="molecule type" value="Genomic_DNA"/>
</dbReference>
<comment type="caution">
    <text evidence="2">The sequence shown here is derived from an EMBL/GenBank/DDBJ whole genome shotgun (WGS) entry which is preliminary data.</text>
</comment>
<evidence type="ECO:0000259" key="1">
    <source>
        <dbReference type="Pfam" id="PF04965"/>
    </source>
</evidence>
<dbReference type="RefSeq" id="WP_125746433.1">
    <property type="nucleotide sequence ID" value="NZ_CP034367.1"/>
</dbReference>
<dbReference type="InterPro" id="IPR007048">
    <property type="entry name" value="IraD/Gp25-like"/>
</dbReference>
<evidence type="ECO:0000313" key="3">
    <source>
        <dbReference type="Proteomes" id="UP001318401"/>
    </source>
</evidence>
<keyword evidence="3" id="KW-1185">Reference proteome</keyword>
<dbReference type="Pfam" id="PF04965">
    <property type="entry name" value="GPW_gp25"/>
    <property type="match status" value="1"/>
</dbReference>
<organism evidence="2 3">
    <name type="scientific">Vreelandella venusta</name>
    <dbReference type="NCBI Taxonomy" id="44935"/>
    <lineage>
        <taxon>Bacteria</taxon>
        <taxon>Pseudomonadati</taxon>
        <taxon>Pseudomonadota</taxon>
        <taxon>Gammaproteobacteria</taxon>
        <taxon>Oceanospirillales</taxon>
        <taxon>Halomonadaceae</taxon>
        <taxon>Vreelandella</taxon>
    </lineage>
</organism>
<evidence type="ECO:0000313" key="2">
    <source>
        <dbReference type="EMBL" id="NPT29664.1"/>
    </source>
</evidence>
<reference evidence="2 3" key="1">
    <citation type="submission" date="2018-04" db="EMBL/GenBank/DDBJ databases">
        <authorList>
            <person name="Li G."/>
            <person name="Du W."/>
            <person name="Bai Y."/>
        </authorList>
    </citation>
    <scope>NUCLEOTIDE SEQUENCE [LARGE SCALE GENOMIC DNA]</scope>
    <source>
        <strain evidence="2 3">YYYZ-3</strain>
    </source>
</reference>
<feature type="domain" description="IraD/Gp25-like" evidence="1">
    <location>
        <begin position="16"/>
        <end position="99"/>
    </location>
</feature>
<sequence length="112" mass="12779">MPGMNATTGETLAEFDHIRQSIRDILTTPIGSRVMRREYGSMLAELIDQPLNDATLLRAYAATVIALTRWEPRVRVLRVNRQVDTHQHGRAQLTIDAQTHDGQRFHVEVPYT</sequence>
<dbReference type="Gene3D" id="3.10.450.40">
    <property type="match status" value="1"/>
</dbReference>
<dbReference type="Proteomes" id="UP001318401">
    <property type="component" value="Unassembled WGS sequence"/>
</dbReference>